<dbReference type="OrthoDB" id="1246696at2"/>
<evidence type="ECO:0008006" key="4">
    <source>
        <dbReference type="Google" id="ProtNLM"/>
    </source>
</evidence>
<evidence type="ECO:0000256" key="1">
    <source>
        <dbReference type="SAM" id="Phobius"/>
    </source>
</evidence>
<organism evidence="2 3">
    <name type="scientific">Flavobacterium nitrogenifigens</name>
    <dbReference type="NCBI Taxonomy" id="1617283"/>
    <lineage>
        <taxon>Bacteria</taxon>
        <taxon>Pseudomonadati</taxon>
        <taxon>Bacteroidota</taxon>
        <taxon>Flavobacteriia</taxon>
        <taxon>Flavobacteriales</taxon>
        <taxon>Flavobacteriaceae</taxon>
        <taxon>Flavobacterium</taxon>
    </lineage>
</organism>
<dbReference type="Proteomes" id="UP000319267">
    <property type="component" value="Unassembled WGS sequence"/>
</dbReference>
<keyword evidence="3" id="KW-1185">Reference proteome</keyword>
<sequence length="413" mass="48586">MPNYYIPEFSYSNYTTYGIKERDTPENVAHNMGISVDQLRTYHNRFCPLEDLIGPSFPIHLKFVIIQPPTVNLTDEQKEQQRQKVVFNDAPGKLTLNHSHGENTYAVQCTIENGKEIYTIKQQIKISWRAKNEGYHFYYVSRYEDLYVNNIAANTMIEEIAQKASQALYPMLIVVDENGKWVYINNYDQIVERWNETKSKIRKYYKGDQTEKYFKIYDKNLEDEDSLFFSIQKDWFLNALFNEIHVQYPQDLSLKKHISFPHLAKTENIQYLVHQEIDDHLNIDNLIVIDINGKLDDFRTKTDFQNELKIPVKEYSEEKALGNYKAKYFLNPNTYMPEAFTVSCDLALDIPQKYTVTATNLHTAEKLVIASRELTFAGVYKPEKRNYSLLYIILLFILGISIIIFTKIFLSRQ</sequence>
<feature type="transmembrane region" description="Helical" evidence="1">
    <location>
        <begin position="389"/>
        <end position="410"/>
    </location>
</feature>
<dbReference type="RefSeq" id="WP_111377574.1">
    <property type="nucleotide sequence ID" value="NZ_CP043612.1"/>
</dbReference>
<keyword evidence="1" id="KW-0472">Membrane</keyword>
<evidence type="ECO:0000313" key="2">
    <source>
        <dbReference type="EMBL" id="SMO65256.1"/>
    </source>
</evidence>
<reference evidence="2 3" key="1">
    <citation type="submission" date="2017-05" db="EMBL/GenBank/DDBJ databases">
        <authorList>
            <person name="Varghese N."/>
            <person name="Submissions S."/>
        </authorList>
    </citation>
    <scope>NUCLEOTIDE SEQUENCE [LARGE SCALE GENOMIC DNA]</scope>
    <source>
        <strain evidence="2 3">DSM 29982</strain>
    </source>
</reference>
<dbReference type="AlphaFoldDB" id="A0A521D0P1"/>
<keyword evidence="1" id="KW-1133">Transmembrane helix</keyword>
<protein>
    <recommendedName>
        <fullName evidence="4">LysM domain-containing protein</fullName>
    </recommendedName>
</protein>
<accession>A0A521D0P1</accession>
<proteinExistence type="predicted"/>
<dbReference type="EMBL" id="FXTQ01000002">
    <property type="protein sequence ID" value="SMO65256.1"/>
    <property type="molecule type" value="Genomic_DNA"/>
</dbReference>
<keyword evidence="1" id="KW-0812">Transmembrane</keyword>
<name>A0A521D0P1_9FLAO</name>
<evidence type="ECO:0000313" key="3">
    <source>
        <dbReference type="Proteomes" id="UP000319267"/>
    </source>
</evidence>
<gene>
    <name evidence="2" type="ORF">SAMN06265220_102874</name>
</gene>